<evidence type="ECO:0000259" key="7">
    <source>
        <dbReference type="PROSITE" id="PS50118"/>
    </source>
</evidence>
<dbReference type="Pfam" id="PF00505">
    <property type="entry name" value="HMG_box"/>
    <property type="match status" value="2"/>
</dbReference>
<dbReference type="OrthoDB" id="5550281at2759"/>
<dbReference type="EMBL" id="CAKKLH010000224">
    <property type="protein sequence ID" value="CAH0106545.1"/>
    <property type="molecule type" value="Genomic_DNA"/>
</dbReference>
<dbReference type="GO" id="GO:0005634">
    <property type="term" value="C:nucleus"/>
    <property type="evidence" value="ECO:0007669"/>
    <property type="project" value="UniProtKB-SubCell"/>
</dbReference>
<dbReference type="InterPro" id="IPR036910">
    <property type="entry name" value="HMG_box_dom_sf"/>
</dbReference>
<dbReference type="PROSITE" id="PS50118">
    <property type="entry name" value="HMG_BOX_2"/>
    <property type="match status" value="2"/>
</dbReference>
<evidence type="ECO:0000313" key="9">
    <source>
        <dbReference type="Proteomes" id="UP000789390"/>
    </source>
</evidence>
<protein>
    <recommendedName>
        <fullName evidence="7">HMG box domain-containing protein</fullName>
    </recommendedName>
</protein>
<accession>A0A8J2WJB1</accession>
<feature type="DNA-binding region" description="HMG box" evidence="5">
    <location>
        <begin position="45"/>
        <end position="113"/>
    </location>
</feature>
<dbReference type="GO" id="GO:0003677">
    <property type="term" value="F:DNA binding"/>
    <property type="evidence" value="ECO:0007669"/>
    <property type="project" value="UniProtKB-UniRule"/>
</dbReference>
<evidence type="ECO:0000256" key="4">
    <source>
        <dbReference type="ARBA" id="ARBA00023242"/>
    </source>
</evidence>
<proteinExistence type="inferred from homology"/>
<evidence type="ECO:0000256" key="6">
    <source>
        <dbReference type="SAM" id="MobiDB-lite"/>
    </source>
</evidence>
<dbReference type="PANTHER" id="PTHR48112">
    <property type="entry name" value="HIGH MOBILITY GROUP PROTEIN DSP1"/>
    <property type="match status" value="1"/>
</dbReference>
<dbReference type="Gene3D" id="1.10.30.10">
    <property type="entry name" value="High mobility group box domain"/>
    <property type="match status" value="2"/>
</dbReference>
<evidence type="ECO:0000256" key="2">
    <source>
        <dbReference type="ARBA" id="ARBA00008774"/>
    </source>
</evidence>
<gene>
    <name evidence="8" type="ORF">DGAL_LOCUS9700</name>
</gene>
<keyword evidence="3 5" id="KW-0238">DNA-binding</keyword>
<feature type="DNA-binding region" description="HMG box" evidence="5">
    <location>
        <begin position="150"/>
        <end position="218"/>
    </location>
</feature>
<keyword evidence="4 5" id="KW-0539">Nucleus</keyword>
<dbReference type="InterPro" id="IPR050342">
    <property type="entry name" value="HMGB"/>
</dbReference>
<dbReference type="SMART" id="SM00398">
    <property type="entry name" value="HMG"/>
    <property type="match status" value="2"/>
</dbReference>
<feature type="domain" description="HMG box" evidence="7">
    <location>
        <begin position="45"/>
        <end position="113"/>
    </location>
</feature>
<evidence type="ECO:0000256" key="3">
    <source>
        <dbReference type="ARBA" id="ARBA00023125"/>
    </source>
</evidence>
<feature type="domain" description="HMG box" evidence="7">
    <location>
        <begin position="150"/>
        <end position="218"/>
    </location>
</feature>
<reference evidence="8" key="1">
    <citation type="submission" date="2021-11" db="EMBL/GenBank/DDBJ databases">
        <authorList>
            <person name="Schell T."/>
        </authorList>
    </citation>
    <scope>NUCLEOTIDE SEQUENCE</scope>
    <source>
        <strain evidence="8">M5</strain>
    </source>
</reference>
<comment type="caution">
    <text evidence="8">The sequence shown here is derived from an EMBL/GenBank/DDBJ whole genome shotgun (WGS) entry which is preliminary data.</text>
</comment>
<feature type="region of interest" description="Disordered" evidence="6">
    <location>
        <begin position="233"/>
        <end position="255"/>
    </location>
</feature>
<comment type="subcellular location">
    <subcellularLocation>
        <location evidence="1">Nucleus</location>
    </subcellularLocation>
</comment>
<name>A0A8J2WJB1_9CRUS</name>
<evidence type="ECO:0000313" key="8">
    <source>
        <dbReference type="EMBL" id="CAH0106545.1"/>
    </source>
</evidence>
<dbReference type="AlphaFoldDB" id="A0A8J2WJB1"/>
<keyword evidence="9" id="KW-1185">Reference proteome</keyword>
<dbReference type="Proteomes" id="UP000789390">
    <property type="component" value="Unassembled WGS sequence"/>
</dbReference>
<organism evidence="8 9">
    <name type="scientific">Daphnia galeata</name>
    <dbReference type="NCBI Taxonomy" id="27404"/>
    <lineage>
        <taxon>Eukaryota</taxon>
        <taxon>Metazoa</taxon>
        <taxon>Ecdysozoa</taxon>
        <taxon>Arthropoda</taxon>
        <taxon>Crustacea</taxon>
        <taxon>Branchiopoda</taxon>
        <taxon>Diplostraca</taxon>
        <taxon>Cladocera</taxon>
        <taxon>Anomopoda</taxon>
        <taxon>Daphniidae</taxon>
        <taxon>Daphnia</taxon>
    </lineage>
</organism>
<dbReference type="PANTHER" id="PTHR48112:SF32">
    <property type="entry name" value="HIGH MOBILITY GROUP PROTEIN B3"/>
    <property type="match status" value="1"/>
</dbReference>
<comment type="similarity">
    <text evidence="2">Belongs to the HMGB family.</text>
</comment>
<evidence type="ECO:0000256" key="1">
    <source>
        <dbReference type="ARBA" id="ARBA00004123"/>
    </source>
</evidence>
<sequence length="255" mass="29565">MYAIRMLPSLANLGKNWSGRSWSVHYSAAVKSLSLEEKLGLPARPKKPLSPYLQFCKQKFNVLSQMNPKSSFKETSQKLAEEWKLVDSDLKTKMMSEYHKQVQKHPEALQQYYNSLTDTQRVQLEAAKKLRKENLQKIRLNLELKKTGKPNRPTNAFGSFVKDVYSKTTKGSINSHGKGYIKEIAEMWNKLTPEEKAPYKLKSEENGKKYQRALVEWEEEMVRQGKANLIRLQSQPAQPALDESKKRFQSQTKRK</sequence>
<evidence type="ECO:0000256" key="5">
    <source>
        <dbReference type="PROSITE-ProRule" id="PRU00267"/>
    </source>
</evidence>
<dbReference type="SUPFAM" id="SSF47095">
    <property type="entry name" value="HMG-box"/>
    <property type="match status" value="2"/>
</dbReference>
<dbReference type="InterPro" id="IPR009071">
    <property type="entry name" value="HMG_box_dom"/>
</dbReference>